<dbReference type="InterPro" id="IPR011545">
    <property type="entry name" value="DEAD/DEAH_box_helicase_dom"/>
</dbReference>
<dbReference type="CDD" id="cd18787">
    <property type="entry name" value="SF2_C_DEAD"/>
    <property type="match status" value="1"/>
</dbReference>
<dbReference type="PANTHER" id="PTHR47959">
    <property type="entry name" value="ATP-DEPENDENT RNA HELICASE RHLE-RELATED"/>
    <property type="match status" value="1"/>
</dbReference>
<evidence type="ECO:0000256" key="8">
    <source>
        <dbReference type="PROSITE-ProRule" id="PRU00552"/>
    </source>
</evidence>
<feature type="compositionally biased region" description="Low complexity" evidence="9">
    <location>
        <begin position="406"/>
        <end position="426"/>
    </location>
</feature>
<dbReference type="InterPro" id="IPR001650">
    <property type="entry name" value="Helicase_C-like"/>
</dbReference>
<dbReference type="InterPro" id="IPR050079">
    <property type="entry name" value="DEAD_box_RNA_helicase"/>
</dbReference>
<dbReference type="PROSITE" id="PS00039">
    <property type="entry name" value="DEAD_ATP_HELICASE"/>
    <property type="match status" value="1"/>
</dbReference>
<dbReference type="GO" id="GO:0006401">
    <property type="term" value="P:RNA catabolic process"/>
    <property type="evidence" value="ECO:0007669"/>
    <property type="project" value="UniProtKB-UniRule"/>
</dbReference>
<reference evidence="13 14" key="1">
    <citation type="submission" date="2016-03" db="EMBL/GenBank/DDBJ databases">
        <title>Complete genome sequence of Shewanella psychrophila WP2, a deep sea bacterium isolated from west Pacific sediment.</title>
        <authorList>
            <person name="Xu G."/>
            <person name="Jian H."/>
        </authorList>
    </citation>
    <scope>NUCLEOTIDE SEQUENCE [LARGE SCALE GENOMIC DNA]</scope>
    <source>
        <strain evidence="13 14">WP2</strain>
    </source>
</reference>
<comment type="similarity">
    <text evidence="7">Belongs to the DEAD box helicase family. RhlB subfamily.</text>
</comment>
<accession>A0A1S6HRS0</accession>
<keyword evidence="5 7" id="KW-0067">ATP-binding</keyword>
<dbReference type="PROSITE" id="PS51194">
    <property type="entry name" value="HELICASE_CTER"/>
    <property type="match status" value="1"/>
</dbReference>
<keyword evidence="4 7" id="KW-0347">Helicase</keyword>
<evidence type="ECO:0000256" key="9">
    <source>
        <dbReference type="SAM" id="MobiDB-lite"/>
    </source>
</evidence>
<dbReference type="InterPro" id="IPR023554">
    <property type="entry name" value="RNA_helicase_ATP-dep_RhlB"/>
</dbReference>
<dbReference type="SMART" id="SM00490">
    <property type="entry name" value="HELICc"/>
    <property type="match status" value="1"/>
</dbReference>
<dbReference type="NCBIfam" id="NF003419">
    <property type="entry name" value="PRK04837.1"/>
    <property type="match status" value="1"/>
</dbReference>
<dbReference type="EC" id="3.6.4.13" evidence="7"/>
<feature type="domain" description="Helicase ATP-binding" evidence="10">
    <location>
        <begin position="40"/>
        <end position="219"/>
    </location>
</feature>
<evidence type="ECO:0000256" key="5">
    <source>
        <dbReference type="ARBA" id="ARBA00022840"/>
    </source>
</evidence>
<dbReference type="AlphaFoldDB" id="A0A1S6HRS0"/>
<keyword evidence="3 7" id="KW-0378">Hydrolase</keyword>
<dbReference type="SUPFAM" id="SSF52540">
    <property type="entry name" value="P-loop containing nucleoside triphosphate hydrolases"/>
    <property type="match status" value="1"/>
</dbReference>
<evidence type="ECO:0000256" key="4">
    <source>
        <dbReference type="ARBA" id="ARBA00022806"/>
    </source>
</evidence>
<sequence length="438" mass="49110">MSETHLSNQKFADFSLHEGIKTALNESGFEFCTPIQALSLPILLQRKDIAGQAQTGTGKTLAFLVATFEHLLSTPIPEGRQLNQPRAMIMAPTRELAIQIAKDATLLAKHTGLKVGIVYGGESYEVQRKVLDKGIDILIGTTGRIIDYVRQGIINLSAIQAVVLDEADRMFDLGFIKDIRFLFRRMPDAKSRLNMLFSATLSMKVQELAYDHMNEPEKVVIAPNEKTSKNIKEEIFYPSMDEKMKLLLSLIEEDWPEKAIVFSNTKHSCENVWSWLSGDGHRVGLLTGDVPQKKRIRILEQFTTGELDLLVATDVAARGLHISDVSHVYNYDLPDDCEDYVHRIGRTGRAGRKGISISFACEEYALNLPAIEEYITHSIPVSNYDSTALLEDIPAPIRVHRKHNSRPQGRSGSGRPNGSRNGNRNSAPRRHDKTRRHS</sequence>
<evidence type="ECO:0000256" key="6">
    <source>
        <dbReference type="ARBA" id="ARBA00022884"/>
    </source>
</evidence>
<dbReference type="InterPro" id="IPR000629">
    <property type="entry name" value="RNA-helicase_DEAD-box_CS"/>
</dbReference>
<organism evidence="13 14">
    <name type="scientific">Shewanella psychrophila</name>
    <dbReference type="NCBI Taxonomy" id="225848"/>
    <lineage>
        <taxon>Bacteria</taxon>
        <taxon>Pseudomonadati</taxon>
        <taxon>Pseudomonadota</taxon>
        <taxon>Gammaproteobacteria</taxon>
        <taxon>Alteromonadales</taxon>
        <taxon>Shewanellaceae</taxon>
        <taxon>Shewanella</taxon>
    </lineage>
</organism>
<evidence type="ECO:0000256" key="7">
    <source>
        <dbReference type="HAMAP-Rule" id="MF_00661"/>
    </source>
</evidence>
<feature type="short sequence motif" description="Q motif" evidence="8">
    <location>
        <begin position="9"/>
        <end position="37"/>
    </location>
</feature>
<dbReference type="STRING" id="225848.Sps_03068"/>
<evidence type="ECO:0000256" key="1">
    <source>
        <dbReference type="ARBA" id="ARBA00022490"/>
    </source>
</evidence>
<dbReference type="Proteomes" id="UP000189545">
    <property type="component" value="Chromosome"/>
</dbReference>
<keyword evidence="2 7" id="KW-0547">Nucleotide-binding</keyword>
<name>A0A1S6HRS0_9GAMM</name>
<comment type="subcellular location">
    <subcellularLocation>
        <location evidence="7">Cytoplasm</location>
    </subcellularLocation>
</comment>
<evidence type="ECO:0000256" key="3">
    <source>
        <dbReference type="ARBA" id="ARBA00022801"/>
    </source>
</evidence>
<dbReference type="Pfam" id="PF00270">
    <property type="entry name" value="DEAD"/>
    <property type="match status" value="1"/>
</dbReference>
<dbReference type="OrthoDB" id="9805696at2"/>
<dbReference type="PROSITE" id="PS51195">
    <property type="entry name" value="Q_MOTIF"/>
    <property type="match status" value="1"/>
</dbReference>
<dbReference type="RefSeq" id="WP_077753290.1">
    <property type="nucleotide sequence ID" value="NZ_CP014782.1"/>
</dbReference>
<gene>
    <name evidence="7" type="primary">rhlB</name>
    <name evidence="13" type="ORF">Sps_03068</name>
</gene>
<dbReference type="InterPro" id="IPR027417">
    <property type="entry name" value="P-loop_NTPase"/>
</dbReference>
<comment type="catalytic activity">
    <reaction evidence="7">
        <text>ATP + H2O = ADP + phosphate + H(+)</text>
        <dbReference type="Rhea" id="RHEA:13065"/>
        <dbReference type="ChEBI" id="CHEBI:15377"/>
        <dbReference type="ChEBI" id="CHEBI:15378"/>
        <dbReference type="ChEBI" id="CHEBI:30616"/>
        <dbReference type="ChEBI" id="CHEBI:43474"/>
        <dbReference type="ChEBI" id="CHEBI:456216"/>
        <dbReference type="EC" id="3.6.4.13"/>
    </reaction>
</comment>
<dbReference type="Gene3D" id="3.40.50.300">
    <property type="entry name" value="P-loop containing nucleotide triphosphate hydrolases"/>
    <property type="match status" value="2"/>
</dbReference>
<feature type="compositionally biased region" description="Basic residues" evidence="9">
    <location>
        <begin position="427"/>
        <end position="438"/>
    </location>
</feature>
<feature type="domain" description="DEAD-box RNA helicase Q" evidence="12">
    <location>
        <begin position="9"/>
        <end position="37"/>
    </location>
</feature>
<dbReference type="GO" id="GO:0003724">
    <property type="term" value="F:RNA helicase activity"/>
    <property type="evidence" value="ECO:0007669"/>
    <property type="project" value="UniProtKB-UniRule"/>
</dbReference>
<dbReference type="InterPro" id="IPR044742">
    <property type="entry name" value="DEAD/DEAH_RhlB"/>
</dbReference>
<comment type="function">
    <text evidence="7">DEAD-box RNA helicase involved in RNA degradation. Has RNA-dependent ATPase activity and unwinds double-stranded RNA.</text>
</comment>
<feature type="region of interest" description="Disordered" evidence="9">
    <location>
        <begin position="395"/>
        <end position="438"/>
    </location>
</feature>
<proteinExistence type="inferred from homology"/>
<protein>
    <recommendedName>
        <fullName evidence="7">ATP-dependent RNA helicase RhlB</fullName>
        <ecNumber evidence="7">3.6.4.13</ecNumber>
    </recommendedName>
</protein>
<evidence type="ECO:0000259" key="11">
    <source>
        <dbReference type="PROSITE" id="PS51194"/>
    </source>
</evidence>
<evidence type="ECO:0000259" key="10">
    <source>
        <dbReference type="PROSITE" id="PS51192"/>
    </source>
</evidence>
<evidence type="ECO:0000313" key="13">
    <source>
        <dbReference type="EMBL" id="AQS38215.1"/>
    </source>
</evidence>
<feature type="domain" description="Helicase C-terminal" evidence="11">
    <location>
        <begin position="243"/>
        <end position="390"/>
    </location>
</feature>
<comment type="subunit">
    <text evidence="7">Component of the RNA degradosome, which is a multiprotein complex involved in RNA processing and mRNA degradation.</text>
</comment>
<evidence type="ECO:0000259" key="12">
    <source>
        <dbReference type="PROSITE" id="PS51195"/>
    </source>
</evidence>
<keyword evidence="6 7" id="KW-0694">RNA-binding</keyword>
<keyword evidence="1 7" id="KW-0963">Cytoplasm</keyword>
<dbReference type="GO" id="GO:0005829">
    <property type="term" value="C:cytosol"/>
    <property type="evidence" value="ECO:0007669"/>
    <property type="project" value="TreeGrafter"/>
</dbReference>
<dbReference type="FunFam" id="3.40.50.300:FF:000312">
    <property type="entry name" value="ATP-dependent RNA helicase RhlB"/>
    <property type="match status" value="1"/>
</dbReference>
<dbReference type="InterPro" id="IPR014014">
    <property type="entry name" value="RNA_helicase_DEAD_Q_motif"/>
</dbReference>
<dbReference type="GO" id="GO:0016887">
    <property type="term" value="F:ATP hydrolysis activity"/>
    <property type="evidence" value="ECO:0007669"/>
    <property type="project" value="RHEA"/>
</dbReference>
<dbReference type="Pfam" id="PF00271">
    <property type="entry name" value="Helicase_C"/>
    <property type="match status" value="1"/>
</dbReference>
<dbReference type="EMBL" id="CP014782">
    <property type="protein sequence ID" value="AQS38215.1"/>
    <property type="molecule type" value="Genomic_DNA"/>
</dbReference>
<evidence type="ECO:0000256" key="2">
    <source>
        <dbReference type="ARBA" id="ARBA00022741"/>
    </source>
</evidence>
<dbReference type="PANTHER" id="PTHR47959:SF10">
    <property type="entry name" value="ATP-DEPENDENT RNA HELICASE RHLB"/>
    <property type="match status" value="1"/>
</dbReference>
<dbReference type="CDD" id="cd00268">
    <property type="entry name" value="DEADc"/>
    <property type="match status" value="1"/>
</dbReference>
<dbReference type="SMART" id="SM00487">
    <property type="entry name" value="DEXDc"/>
    <property type="match status" value="1"/>
</dbReference>
<dbReference type="InterPro" id="IPR014001">
    <property type="entry name" value="Helicase_ATP-bd"/>
</dbReference>
<keyword evidence="14" id="KW-1185">Reference proteome</keyword>
<dbReference type="KEGG" id="spsw:Sps_03068"/>
<dbReference type="PROSITE" id="PS51192">
    <property type="entry name" value="HELICASE_ATP_BIND_1"/>
    <property type="match status" value="1"/>
</dbReference>
<dbReference type="GO" id="GO:0005524">
    <property type="term" value="F:ATP binding"/>
    <property type="evidence" value="ECO:0007669"/>
    <property type="project" value="UniProtKB-UniRule"/>
</dbReference>
<dbReference type="HAMAP" id="MF_00661">
    <property type="entry name" value="DEAD_helicase_RhlB"/>
    <property type="match status" value="1"/>
</dbReference>
<evidence type="ECO:0000313" key="14">
    <source>
        <dbReference type="Proteomes" id="UP000189545"/>
    </source>
</evidence>
<dbReference type="GO" id="GO:0003723">
    <property type="term" value="F:RNA binding"/>
    <property type="evidence" value="ECO:0007669"/>
    <property type="project" value="UniProtKB-UniRule"/>
</dbReference>